<dbReference type="PANTHER" id="PTHR48047">
    <property type="entry name" value="GLYCOSYLTRANSFERASE"/>
    <property type="match status" value="1"/>
</dbReference>
<reference evidence="2" key="1">
    <citation type="submission" date="2015-12" db="EMBL/GenBank/DDBJ databases">
        <title>Update maize B73 reference genome by single molecule sequencing technologies.</title>
        <authorList>
            <consortium name="Maize Genome Sequencing Project"/>
            <person name="Ware D."/>
        </authorList>
    </citation>
    <scope>NUCLEOTIDE SEQUENCE</scope>
    <source>
        <tissue evidence="2">Seedling</tissue>
    </source>
</reference>
<comment type="similarity">
    <text evidence="1">Belongs to the UDP-glycosyltransferase family.</text>
</comment>
<dbReference type="PaxDb" id="4577-GRMZM2G341771_P01"/>
<dbReference type="SMR" id="A0A1D6H7J4"/>
<dbReference type="Gene3D" id="3.40.50.2000">
    <property type="entry name" value="Glycogen Phosphorylase B"/>
    <property type="match status" value="2"/>
</dbReference>
<dbReference type="eggNOG" id="KOG1192">
    <property type="taxonomic scope" value="Eukaryota"/>
</dbReference>
<dbReference type="ExpressionAtlas" id="A0A1D6H7J4">
    <property type="expression patterns" value="baseline and differential"/>
</dbReference>
<dbReference type="SUPFAM" id="SSF53756">
    <property type="entry name" value="UDP-Glycosyltransferase/glycogen phosphorylase"/>
    <property type="match status" value="1"/>
</dbReference>
<gene>
    <name evidence="2" type="ORF">ZEAMMB73_Zm00001d016415</name>
</gene>
<dbReference type="GO" id="GO:0016740">
    <property type="term" value="F:transferase activity"/>
    <property type="evidence" value="ECO:0007669"/>
    <property type="project" value="UniProtKB-KW"/>
</dbReference>
<evidence type="ECO:0000256" key="1">
    <source>
        <dbReference type="ARBA" id="ARBA00009995"/>
    </source>
</evidence>
<evidence type="ECO:0000313" key="2">
    <source>
        <dbReference type="EMBL" id="AQK70733.1"/>
    </source>
</evidence>
<dbReference type="EMBL" id="CM000781">
    <property type="protein sequence ID" value="AQK70733.1"/>
    <property type="molecule type" value="Genomic_DNA"/>
</dbReference>
<dbReference type="AlphaFoldDB" id="A0A1D6H7J4"/>
<dbReference type="PANTHER" id="PTHR48047:SF212">
    <property type="entry name" value="UDP-GLYCOSYLTRANSFERASES DOMAIN-CONTAINING PROTEIN"/>
    <property type="match status" value="1"/>
</dbReference>
<name>A0A1D6H7J4_MAIZE</name>
<keyword evidence="2" id="KW-0808">Transferase</keyword>
<dbReference type="OMA" id="EESEHEC"/>
<dbReference type="InParanoid" id="A0A1D6H7J4"/>
<organism evidence="2">
    <name type="scientific">Zea mays</name>
    <name type="common">Maize</name>
    <dbReference type="NCBI Taxonomy" id="4577"/>
    <lineage>
        <taxon>Eukaryota</taxon>
        <taxon>Viridiplantae</taxon>
        <taxon>Streptophyta</taxon>
        <taxon>Embryophyta</taxon>
        <taxon>Tracheophyta</taxon>
        <taxon>Spermatophyta</taxon>
        <taxon>Magnoliopsida</taxon>
        <taxon>Liliopsida</taxon>
        <taxon>Poales</taxon>
        <taxon>Poaceae</taxon>
        <taxon>PACMAD clade</taxon>
        <taxon>Panicoideae</taxon>
        <taxon>Andropogonodae</taxon>
        <taxon>Andropogoneae</taxon>
        <taxon>Tripsacinae</taxon>
        <taxon>Zea</taxon>
    </lineage>
</organism>
<sequence length="287" mass="30772">MPHFVLVPMLAAGHAGPMLDMARALASRGALVTFVTTPLNLLRLGRAPGDGELPIRFLPLRFPCTEAGLPEGCESADALPGIDFLRNFHDACAMLRAPLVAHLREAHPPASGLVSDTCHPWTGAVARELGVPRLGLETFCAFSSFCMRQMSIHSVFEGISDHKRPRNMPLSATSGSDDATAVRCGSWLEQKKPRSAVLVSFGSLARSSQPQLVEIAHGLEASNRPFIWVDVERALEAVMDGGVVGAARQARAAELGRKAWDAVARGGSSDRNMSLLVDFVEQMKATV</sequence>
<protein>
    <submittedName>
        <fullName evidence="2">UDP-glycosyltransferase 73D1</fullName>
    </submittedName>
</protein>
<proteinExistence type="inferred from homology"/>
<accession>A0A1D6H7J4</accession>